<organism evidence="1 2">
    <name type="scientific">Panagrolaimus sp. PS1159</name>
    <dbReference type="NCBI Taxonomy" id="55785"/>
    <lineage>
        <taxon>Eukaryota</taxon>
        <taxon>Metazoa</taxon>
        <taxon>Ecdysozoa</taxon>
        <taxon>Nematoda</taxon>
        <taxon>Chromadorea</taxon>
        <taxon>Rhabditida</taxon>
        <taxon>Tylenchina</taxon>
        <taxon>Panagrolaimomorpha</taxon>
        <taxon>Panagrolaimoidea</taxon>
        <taxon>Panagrolaimidae</taxon>
        <taxon>Panagrolaimus</taxon>
    </lineage>
</organism>
<accession>A0AC35GL40</accession>
<evidence type="ECO:0000313" key="1">
    <source>
        <dbReference type="Proteomes" id="UP000887580"/>
    </source>
</evidence>
<name>A0AC35GL40_9BILA</name>
<evidence type="ECO:0000313" key="2">
    <source>
        <dbReference type="WBParaSite" id="PS1159_v2.g633.t1"/>
    </source>
</evidence>
<protein>
    <submittedName>
        <fullName evidence="2">C2H2-type domain-containing protein</fullName>
    </submittedName>
</protein>
<proteinExistence type="predicted"/>
<sequence length="297" mass="32877">MSSAVCKRSSLIAIVNRLYLNANNDQVGDDTLVGIQKEEESEEIENQTTSEVTSREASESPKNGNIKTPPNLSPPPPTIIPLSSEIATNGFSAIGGCRQCSRTFNDRLSLIHHFIDHFPTIFYSFESFSSTSSTTNSSSGMLIPIMPSATTSSALGISTSNVSQSVTQNSSTKNNFGQQQQQNSYASGIQSMMFFPYISMNNHQQSNSQHQPQQHQSQKIKEGSESAKKKKDNKQKNSHANESIKETSSSRFTDFNKTSNDLPYDMCPHCCQTFSDHSIYSEHLKTHDTPVNFIQQL</sequence>
<reference evidence="2" key="1">
    <citation type="submission" date="2022-11" db="UniProtKB">
        <authorList>
            <consortium name="WormBaseParasite"/>
        </authorList>
    </citation>
    <scope>IDENTIFICATION</scope>
</reference>
<dbReference type="WBParaSite" id="PS1159_v2.g633.t1">
    <property type="protein sequence ID" value="PS1159_v2.g633.t1"/>
    <property type="gene ID" value="PS1159_v2.g633"/>
</dbReference>
<dbReference type="Proteomes" id="UP000887580">
    <property type="component" value="Unplaced"/>
</dbReference>